<evidence type="ECO:0000313" key="2">
    <source>
        <dbReference type="EMBL" id="EGW14868.1"/>
    </source>
</evidence>
<name>G3IM92_CRIGR</name>
<sequence length="86" mass="8942">MLVGGSQKAVYRTGVEVPGGPIYYKVIKDIEPGEELLVHVKEGAYSLGVMAPSLDGKTLLSCGPETPPTREAMSGIPPCLTPGTVS</sequence>
<organism evidence="2 3">
    <name type="scientific">Cricetulus griseus</name>
    <name type="common">Chinese hamster</name>
    <name type="synonym">Cricetulus barabensis griseus</name>
    <dbReference type="NCBI Taxonomy" id="10029"/>
    <lineage>
        <taxon>Eukaryota</taxon>
        <taxon>Metazoa</taxon>
        <taxon>Chordata</taxon>
        <taxon>Craniata</taxon>
        <taxon>Vertebrata</taxon>
        <taxon>Euteleostomi</taxon>
        <taxon>Mammalia</taxon>
        <taxon>Eutheria</taxon>
        <taxon>Euarchontoglires</taxon>
        <taxon>Glires</taxon>
        <taxon>Rodentia</taxon>
        <taxon>Myomorpha</taxon>
        <taxon>Muroidea</taxon>
        <taxon>Cricetidae</taxon>
        <taxon>Cricetinae</taxon>
        <taxon>Cricetulus</taxon>
    </lineage>
</organism>
<dbReference type="InterPro" id="IPR046341">
    <property type="entry name" value="SET_dom_sf"/>
</dbReference>
<feature type="region of interest" description="Disordered" evidence="1">
    <location>
        <begin position="65"/>
        <end position="86"/>
    </location>
</feature>
<dbReference type="Proteomes" id="UP000001075">
    <property type="component" value="Unassembled WGS sequence"/>
</dbReference>
<proteinExistence type="predicted"/>
<reference evidence="3" key="1">
    <citation type="journal article" date="2011" name="Nat. Biotechnol.">
        <title>The genomic sequence of the Chinese hamster ovary (CHO)-K1 cell line.</title>
        <authorList>
            <person name="Xu X."/>
            <person name="Nagarajan H."/>
            <person name="Lewis N.E."/>
            <person name="Pan S."/>
            <person name="Cai Z."/>
            <person name="Liu X."/>
            <person name="Chen W."/>
            <person name="Xie M."/>
            <person name="Wang W."/>
            <person name="Hammond S."/>
            <person name="Andersen M.R."/>
            <person name="Neff N."/>
            <person name="Passarelli B."/>
            <person name="Koh W."/>
            <person name="Fan H.C."/>
            <person name="Wang J."/>
            <person name="Gui Y."/>
            <person name="Lee K.H."/>
            <person name="Betenbaugh M.J."/>
            <person name="Quake S.R."/>
            <person name="Famili I."/>
            <person name="Palsson B.O."/>
            <person name="Wang J."/>
        </authorList>
    </citation>
    <scope>NUCLEOTIDE SEQUENCE [LARGE SCALE GENOMIC DNA]</scope>
    <source>
        <strain evidence="3">CHO K1 cell line</strain>
    </source>
</reference>
<evidence type="ECO:0000313" key="3">
    <source>
        <dbReference type="Proteomes" id="UP000001075"/>
    </source>
</evidence>
<dbReference type="STRING" id="10029.G3IM92"/>
<dbReference type="InParanoid" id="G3IM92"/>
<protein>
    <submittedName>
        <fullName evidence="2">PR domain zinc finger protein 16</fullName>
    </submittedName>
</protein>
<dbReference type="EMBL" id="JH004571">
    <property type="protein sequence ID" value="EGW14868.1"/>
    <property type="molecule type" value="Genomic_DNA"/>
</dbReference>
<dbReference type="Gene3D" id="2.170.270.10">
    <property type="entry name" value="SET domain"/>
    <property type="match status" value="1"/>
</dbReference>
<evidence type="ECO:0000256" key="1">
    <source>
        <dbReference type="SAM" id="MobiDB-lite"/>
    </source>
</evidence>
<dbReference type="AlphaFoldDB" id="G3IM92"/>
<gene>
    <name evidence="2" type="ORF">I79_025027</name>
</gene>
<accession>G3IM92</accession>